<organism evidence="1 2">
    <name type="scientific">Rhodococcus coprophilus</name>
    <dbReference type="NCBI Taxonomy" id="38310"/>
    <lineage>
        <taxon>Bacteria</taxon>
        <taxon>Bacillati</taxon>
        <taxon>Actinomycetota</taxon>
        <taxon>Actinomycetes</taxon>
        <taxon>Mycobacteriales</taxon>
        <taxon>Nocardiaceae</taxon>
        <taxon>Rhodococcus</taxon>
    </lineage>
</organism>
<dbReference type="EMBL" id="LS483468">
    <property type="protein sequence ID" value="SQI34742.1"/>
    <property type="molecule type" value="Genomic_DNA"/>
</dbReference>
<dbReference type="RefSeq" id="WP_072700753.1">
    <property type="nucleotide sequence ID" value="NZ_JAFBBL010000001.1"/>
</dbReference>
<evidence type="ECO:0000313" key="1">
    <source>
        <dbReference type="EMBL" id="SQI34742.1"/>
    </source>
</evidence>
<proteinExistence type="predicted"/>
<evidence type="ECO:0000313" key="2">
    <source>
        <dbReference type="Proteomes" id="UP000249091"/>
    </source>
</evidence>
<keyword evidence="2" id="KW-1185">Reference proteome</keyword>
<reference evidence="1 2" key="1">
    <citation type="submission" date="2018-06" db="EMBL/GenBank/DDBJ databases">
        <authorList>
            <consortium name="Pathogen Informatics"/>
            <person name="Doyle S."/>
        </authorList>
    </citation>
    <scope>NUCLEOTIDE SEQUENCE [LARGE SCALE GENOMIC DNA]</scope>
    <source>
        <strain evidence="1 2">NCTC10994</strain>
    </source>
</reference>
<protein>
    <recommendedName>
        <fullName evidence="3">Ribulose 1,5-bisphosphate carboxylase large subunit</fullName>
    </recommendedName>
</protein>
<gene>
    <name evidence="1" type="ORF">NCTC10994_02915</name>
</gene>
<dbReference type="STRING" id="1219011.GCA_001895045_02298"/>
<dbReference type="Proteomes" id="UP000249091">
    <property type="component" value="Chromosome 1"/>
</dbReference>
<dbReference type="AlphaFoldDB" id="A0A2X4UJD9"/>
<sequence length="228" mass="24056">MIALPVVPLVGSLLDVTRTVVERTVATATFAVSVPARAEALLDNVESLVRRVDAVVTEAADAVAQANAIIGSTRSVVAQADAVAEQAQLIVGQVGTVATQATTIVGEVGTVATQAQTIIESAGRSADLAGELLDTYEPLARKAAPLASQFVEELSPEEVHAAIVMLDRLPELADRMNMIMPILGTLDTVSPEIHELLGVVKDLRQAITGVPGFDFLRRRGEEKENTEE</sequence>
<dbReference type="KEGG" id="rcr:NCTC10994_02915"/>
<dbReference type="SUPFAM" id="SSF58104">
    <property type="entry name" value="Methyl-accepting chemotaxis protein (MCP) signaling domain"/>
    <property type="match status" value="1"/>
</dbReference>
<evidence type="ECO:0008006" key="3">
    <source>
        <dbReference type="Google" id="ProtNLM"/>
    </source>
</evidence>
<name>A0A2X4UJD9_9NOCA</name>
<accession>A0A2X4UJD9</accession>